<dbReference type="PANTHER" id="PTHR28128:SF1">
    <property type="entry name" value="GOLGI APPARATUS MEMBRANE PROTEIN TVP15"/>
    <property type="match status" value="1"/>
</dbReference>
<protein>
    <submittedName>
        <fullName evidence="6">Uncharacterized protein</fullName>
    </submittedName>
</protein>
<keyword evidence="3 5" id="KW-1133">Transmembrane helix</keyword>
<dbReference type="PANTHER" id="PTHR28128">
    <property type="entry name" value="GOLGI APPARATUS MEMBRANE PROTEIN TVP15"/>
    <property type="match status" value="1"/>
</dbReference>
<dbReference type="GO" id="GO:0016020">
    <property type="term" value="C:membrane"/>
    <property type="evidence" value="ECO:0007669"/>
    <property type="project" value="UniProtKB-SubCell"/>
</dbReference>
<comment type="caution">
    <text evidence="6">The sequence shown here is derived from an EMBL/GenBank/DDBJ whole genome shotgun (WGS) entry which is preliminary data.</text>
</comment>
<evidence type="ECO:0000256" key="1">
    <source>
        <dbReference type="ARBA" id="ARBA00004141"/>
    </source>
</evidence>
<evidence type="ECO:0000313" key="7">
    <source>
        <dbReference type="Proteomes" id="UP000612746"/>
    </source>
</evidence>
<dbReference type="AlphaFoldDB" id="A0A8H7Q1D5"/>
<keyword evidence="7" id="KW-1185">Reference proteome</keyword>
<evidence type="ECO:0000313" key="6">
    <source>
        <dbReference type="EMBL" id="KAG2182911.1"/>
    </source>
</evidence>
<evidence type="ECO:0000256" key="3">
    <source>
        <dbReference type="ARBA" id="ARBA00022989"/>
    </source>
</evidence>
<dbReference type="Pfam" id="PF08507">
    <property type="entry name" value="COPI_assoc"/>
    <property type="match status" value="1"/>
</dbReference>
<feature type="transmembrane region" description="Helical" evidence="5">
    <location>
        <begin position="20"/>
        <end position="43"/>
    </location>
</feature>
<proteinExistence type="predicted"/>
<accession>A0A8H7Q1D5</accession>
<keyword evidence="2 5" id="KW-0812">Transmembrane</keyword>
<evidence type="ECO:0000256" key="2">
    <source>
        <dbReference type="ARBA" id="ARBA00022692"/>
    </source>
</evidence>
<gene>
    <name evidence="6" type="ORF">INT44_005892</name>
</gene>
<evidence type="ECO:0000256" key="4">
    <source>
        <dbReference type="ARBA" id="ARBA00023136"/>
    </source>
</evidence>
<dbReference type="OrthoDB" id="423534at2759"/>
<organism evidence="6 7">
    <name type="scientific">Umbelopsis vinacea</name>
    <dbReference type="NCBI Taxonomy" id="44442"/>
    <lineage>
        <taxon>Eukaryota</taxon>
        <taxon>Fungi</taxon>
        <taxon>Fungi incertae sedis</taxon>
        <taxon>Mucoromycota</taxon>
        <taxon>Mucoromycotina</taxon>
        <taxon>Umbelopsidomycetes</taxon>
        <taxon>Umbelopsidales</taxon>
        <taxon>Umbelopsidaceae</taxon>
        <taxon>Umbelopsis</taxon>
    </lineage>
</organism>
<feature type="non-terminal residue" evidence="6">
    <location>
        <position position="1"/>
    </location>
</feature>
<name>A0A8H7Q1D5_9FUNG</name>
<feature type="transmembrane region" description="Helical" evidence="5">
    <location>
        <begin position="80"/>
        <end position="102"/>
    </location>
</feature>
<reference evidence="6" key="1">
    <citation type="submission" date="2020-12" db="EMBL/GenBank/DDBJ databases">
        <title>Metabolic potential, ecology and presence of endohyphal bacteria is reflected in genomic diversity of Mucoromycotina.</title>
        <authorList>
            <person name="Muszewska A."/>
            <person name="Okrasinska A."/>
            <person name="Steczkiewicz K."/>
            <person name="Drgas O."/>
            <person name="Orlowska M."/>
            <person name="Perlinska-Lenart U."/>
            <person name="Aleksandrzak-Piekarczyk T."/>
            <person name="Szatraj K."/>
            <person name="Zielenkiewicz U."/>
            <person name="Pilsyk S."/>
            <person name="Malc E."/>
            <person name="Mieczkowski P."/>
            <person name="Kruszewska J.S."/>
            <person name="Biernat P."/>
            <person name="Pawlowska J."/>
        </authorList>
    </citation>
    <scope>NUCLEOTIDE SEQUENCE</scope>
    <source>
        <strain evidence="6">WA0000051536</strain>
    </source>
</reference>
<dbReference type="Proteomes" id="UP000612746">
    <property type="component" value="Unassembled WGS sequence"/>
</dbReference>
<feature type="transmembrane region" description="Helical" evidence="5">
    <location>
        <begin position="50"/>
        <end position="68"/>
    </location>
</feature>
<evidence type="ECO:0000256" key="5">
    <source>
        <dbReference type="SAM" id="Phobius"/>
    </source>
</evidence>
<dbReference type="EMBL" id="JAEPRA010000007">
    <property type="protein sequence ID" value="KAG2182911.1"/>
    <property type="molecule type" value="Genomic_DNA"/>
</dbReference>
<dbReference type="InterPro" id="IPR013714">
    <property type="entry name" value="Golgi_TVP15"/>
</dbReference>
<keyword evidence="4 5" id="KW-0472">Membrane</keyword>
<sequence length="235" mass="26152">ELHQQSSYVYAMLSRTKIENITSLTFNFINITLYILITTAAVTKSIGGDFADIVVCVYTAVATTFLILNEVRSPAFVDEYFRFLCINQGRGLLFLFFGCVILDTKSFNIIVGILSWTVGLLYLIISFAPDRFKPNTLIVNWQTWKDFSAEGLDLANPATTLGLSMGYSSPHATRDLLSPSKNRSFLQVDQTRSSPISSPARTPVASIRHPSYFGSDHTPDLSIIDTMRSMSHTAK</sequence>
<comment type="subcellular location">
    <subcellularLocation>
        <location evidence="1">Membrane</location>
        <topology evidence="1">Multi-pass membrane protein</topology>
    </subcellularLocation>
</comment>
<feature type="transmembrane region" description="Helical" evidence="5">
    <location>
        <begin position="109"/>
        <end position="128"/>
    </location>
</feature>